<keyword evidence="8" id="KW-0067">ATP-binding</keyword>
<evidence type="ECO:0000256" key="12">
    <source>
        <dbReference type="ARBA" id="ARBA00023264"/>
    </source>
</evidence>
<dbReference type="GO" id="GO:0046872">
    <property type="term" value="F:metal ion binding"/>
    <property type="evidence" value="ECO:0007669"/>
    <property type="project" value="UniProtKB-KW"/>
</dbReference>
<dbReference type="Gene3D" id="2.60.200.40">
    <property type="match status" value="1"/>
</dbReference>
<keyword evidence="11" id="KW-0594">Phospholipid biosynthesis</keyword>
<dbReference type="Pfam" id="PF00781">
    <property type="entry name" value="DAGK_cat"/>
    <property type="match status" value="1"/>
</dbReference>
<dbReference type="PANTHER" id="PTHR12358">
    <property type="entry name" value="SPHINGOSINE KINASE"/>
    <property type="match status" value="1"/>
</dbReference>
<evidence type="ECO:0000256" key="2">
    <source>
        <dbReference type="ARBA" id="ARBA00005983"/>
    </source>
</evidence>
<feature type="domain" description="DAGKc" evidence="13">
    <location>
        <begin position="1"/>
        <end position="77"/>
    </location>
</feature>
<proteinExistence type="inferred from homology"/>
<dbReference type="GO" id="GO:0004143">
    <property type="term" value="F:ATP-dependent diacylglycerol kinase activity"/>
    <property type="evidence" value="ECO:0007669"/>
    <property type="project" value="TreeGrafter"/>
</dbReference>
<evidence type="ECO:0000256" key="11">
    <source>
        <dbReference type="ARBA" id="ARBA00023209"/>
    </source>
</evidence>
<dbReference type="OrthoDB" id="142078at2"/>
<dbReference type="PROSITE" id="PS50146">
    <property type="entry name" value="DAGK"/>
    <property type="match status" value="1"/>
</dbReference>
<keyword evidence="4" id="KW-0808">Transferase</keyword>
<dbReference type="GO" id="GO:0005524">
    <property type="term" value="F:ATP binding"/>
    <property type="evidence" value="ECO:0007669"/>
    <property type="project" value="UniProtKB-KW"/>
</dbReference>
<protein>
    <submittedName>
        <fullName evidence="14">Diacylglycerol kinase catalytic subunit</fullName>
    </submittedName>
</protein>
<comment type="similarity">
    <text evidence="2">Belongs to the diacylglycerol/lipid kinase family.</text>
</comment>
<evidence type="ECO:0000259" key="13">
    <source>
        <dbReference type="PROSITE" id="PS50146"/>
    </source>
</evidence>
<dbReference type="EMBL" id="JXLB01000008">
    <property type="protein sequence ID" value="OJG82735.1"/>
    <property type="molecule type" value="Genomic_DNA"/>
</dbReference>
<keyword evidence="15" id="KW-1185">Reference proteome</keyword>
<dbReference type="InterPro" id="IPR005218">
    <property type="entry name" value="Diacylglycerol/lipid_kinase"/>
</dbReference>
<dbReference type="InterPro" id="IPR016064">
    <property type="entry name" value="NAD/diacylglycerol_kinase_sf"/>
</dbReference>
<dbReference type="InterPro" id="IPR001206">
    <property type="entry name" value="Diacylglycerol_kinase_cat_dom"/>
</dbReference>
<dbReference type="InterPro" id="IPR017438">
    <property type="entry name" value="ATP-NAD_kinase_N"/>
</dbReference>
<dbReference type="GO" id="GO:0005886">
    <property type="term" value="C:plasma membrane"/>
    <property type="evidence" value="ECO:0007669"/>
    <property type="project" value="TreeGrafter"/>
</dbReference>
<evidence type="ECO:0000256" key="1">
    <source>
        <dbReference type="ARBA" id="ARBA00001946"/>
    </source>
</evidence>
<dbReference type="RefSeq" id="WP_071855294.1">
    <property type="nucleotide sequence ID" value="NZ_JXLB01000008.1"/>
</dbReference>
<evidence type="ECO:0000256" key="5">
    <source>
        <dbReference type="ARBA" id="ARBA00022723"/>
    </source>
</evidence>
<dbReference type="SUPFAM" id="SSF111331">
    <property type="entry name" value="NAD kinase/diacylglycerol kinase-like"/>
    <property type="match status" value="1"/>
</dbReference>
<dbReference type="AlphaFoldDB" id="A0A1L8WNY2"/>
<evidence type="ECO:0000256" key="7">
    <source>
        <dbReference type="ARBA" id="ARBA00022777"/>
    </source>
</evidence>
<evidence type="ECO:0000256" key="6">
    <source>
        <dbReference type="ARBA" id="ARBA00022741"/>
    </source>
</evidence>
<keyword evidence="12" id="KW-1208">Phospholipid metabolism</keyword>
<evidence type="ECO:0000256" key="10">
    <source>
        <dbReference type="ARBA" id="ARBA00023098"/>
    </source>
</evidence>
<reference evidence="14 15" key="1">
    <citation type="submission" date="2014-12" db="EMBL/GenBank/DDBJ databases">
        <title>Draft genome sequences of 29 type strains of Enterococci.</title>
        <authorList>
            <person name="Zhong Z."/>
            <person name="Sun Z."/>
            <person name="Liu W."/>
            <person name="Zhang W."/>
            <person name="Zhang H."/>
        </authorList>
    </citation>
    <scope>NUCLEOTIDE SEQUENCE [LARGE SCALE GENOMIC DNA]</scope>
    <source>
        <strain evidence="14 15">DSM 15687</strain>
    </source>
</reference>
<keyword evidence="5" id="KW-0479">Metal-binding</keyword>
<dbReference type="InterPro" id="IPR050187">
    <property type="entry name" value="Lipid_Phosphate_FormReg"/>
</dbReference>
<comment type="caution">
    <text evidence="14">The sequence shown here is derived from an EMBL/GenBank/DDBJ whole genome shotgun (WGS) entry which is preliminary data.</text>
</comment>
<evidence type="ECO:0000256" key="3">
    <source>
        <dbReference type="ARBA" id="ARBA00022516"/>
    </source>
</evidence>
<name>A0A1L8WNY2_9ENTE</name>
<gene>
    <name evidence="14" type="ORF">RV14_GL002310</name>
</gene>
<evidence type="ECO:0000313" key="15">
    <source>
        <dbReference type="Proteomes" id="UP000182152"/>
    </source>
</evidence>
<organism evidence="14 15">
    <name type="scientific">Enterococcus ratti</name>
    <dbReference type="NCBI Taxonomy" id="150033"/>
    <lineage>
        <taxon>Bacteria</taxon>
        <taxon>Bacillati</taxon>
        <taxon>Bacillota</taxon>
        <taxon>Bacilli</taxon>
        <taxon>Lactobacillales</taxon>
        <taxon>Enterococcaceae</taxon>
        <taxon>Enterococcus</taxon>
    </lineage>
</organism>
<keyword evidence="9" id="KW-0460">Magnesium</keyword>
<evidence type="ECO:0000256" key="9">
    <source>
        <dbReference type="ARBA" id="ARBA00022842"/>
    </source>
</evidence>
<dbReference type="NCBIfam" id="TIGR00147">
    <property type="entry name" value="YegS/Rv2252/BmrU family lipid kinase"/>
    <property type="match status" value="1"/>
</dbReference>
<keyword evidence="6" id="KW-0547">Nucleotide-binding</keyword>
<dbReference type="InterPro" id="IPR045540">
    <property type="entry name" value="YegS/DAGK_C"/>
</dbReference>
<keyword evidence="7 14" id="KW-0418">Kinase</keyword>
<comment type="cofactor">
    <cofactor evidence="1">
        <name>Mg(2+)</name>
        <dbReference type="ChEBI" id="CHEBI:18420"/>
    </cofactor>
</comment>
<sequence>MKKALLVVNPSSGGEKAKEYEKMIHEKLKTLFDEVRVLFTEKAGDAKKFTREAASSNYHSVFVMGGDGTVNDLARALNISLEPEKAIQNLSIDSFKSIDIGKINDAYFMNIAAIGTIPEAINDVESKKKTKYGKLAYFISGLKQLIDTQSYTFQLNIDGQKEMIKSSTLLIGLTNSIGGFETLIPNAKVNDGKLHFIYLKDSSLLDTLKTIPDLLKGIEESTNHLAYQTCEKIAISLVDDVELATNVDGDEGEKLPVRIHVLPSHLTIYC</sequence>
<keyword evidence="10" id="KW-0443">Lipid metabolism</keyword>
<evidence type="ECO:0000256" key="8">
    <source>
        <dbReference type="ARBA" id="ARBA00022840"/>
    </source>
</evidence>
<dbReference type="PANTHER" id="PTHR12358:SF106">
    <property type="entry name" value="LIPID KINASE YEGS"/>
    <property type="match status" value="1"/>
</dbReference>
<dbReference type="Proteomes" id="UP000182152">
    <property type="component" value="Unassembled WGS sequence"/>
</dbReference>
<dbReference type="GO" id="GO:0008654">
    <property type="term" value="P:phospholipid biosynthetic process"/>
    <property type="evidence" value="ECO:0007669"/>
    <property type="project" value="UniProtKB-KW"/>
</dbReference>
<evidence type="ECO:0000256" key="4">
    <source>
        <dbReference type="ARBA" id="ARBA00022679"/>
    </source>
</evidence>
<accession>A0A1L8WNY2</accession>
<keyword evidence="3" id="KW-0444">Lipid biosynthesis</keyword>
<dbReference type="Pfam" id="PF19279">
    <property type="entry name" value="YegS_C"/>
    <property type="match status" value="1"/>
</dbReference>
<dbReference type="STRING" id="150033.RV14_GL002310"/>
<dbReference type="Gene3D" id="3.40.50.10330">
    <property type="entry name" value="Probable inorganic polyphosphate/atp-NAD kinase, domain 1"/>
    <property type="match status" value="1"/>
</dbReference>
<evidence type="ECO:0000313" key="14">
    <source>
        <dbReference type="EMBL" id="OJG82735.1"/>
    </source>
</evidence>